<name>A0A553P9Q9_TIGCA</name>
<evidence type="ECO:0000313" key="3">
    <source>
        <dbReference type="EMBL" id="TRY74414.1"/>
    </source>
</evidence>
<feature type="domain" description="Chitin-binding type-4" evidence="2">
    <location>
        <begin position="25"/>
        <end position="213"/>
    </location>
</feature>
<feature type="signal peptide" evidence="1">
    <location>
        <begin position="1"/>
        <end position="18"/>
    </location>
</feature>
<accession>A0A553P9Q9</accession>
<dbReference type="OrthoDB" id="64893at2759"/>
<dbReference type="Pfam" id="PF03067">
    <property type="entry name" value="LPMO_10"/>
    <property type="match status" value="1"/>
</dbReference>
<proteinExistence type="predicted"/>
<keyword evidence="4" id="KW-1185">Reference proteome</keyword>
<organism evidence="3 4">
    <name type="scientific">Tigriopus californicus</name>
    <name type="common">Marine copepod</name>
    <dbReference type="NCBI Taxonomy" id="6832"/>
    <lineage>
        <taxon>Eukaryota</taxon>
        <taxon>Metazoa</taxon>
        <taxon>Ecdysozoa</taxon>
        <taxon>Arthropoda</taxon>
        <taxon>Crustacea</taxon>
        <taxon>Multicrustacea</taxon>
        <taxon>Hexanauplia</taxon>
        <taxon>Copepoda</taxon>
        <taxon>Harpacticoida</taxon>
        <taxon>Harpacticidae</taxon>
        <taxon>Tigriopus</taxon>
    </lineage>
</organism>
<evidence type="ECO:0000313" key="4">
    <source>
        <dbReference type="Proteomes" id="UP000318571"/>
    </source>
</evidence>
<dbReference type="OMA" id="APANDHQ"/>
<protein>
    <recommendedName>
        <fullName evidence="2">Chitin-binding type-4 domain-containing protein</fullName>
    </recommendedName>
</protein>
<dbReference type="EMBL" id="VCGU01000005">
    <property type="protein sequence ID" value="TRY74414.1"/>
    <property type="molecule type" value="Genomic_DNA"/>
</dbReference>
<dbReference type="AlphaFoldDB" id="A0A553P9Q9"/>
<dbReference type="PANTHER" id="PTHR21113">
    <property type="entry name" value="AGAP001705-PA"/>
    <property type="match status" value="1"/>
</dbReference>
<evidence type="ECO:0000259" key="2">
    <source>
        <dbReference type="Pfam" id="PF03067"/>
    </source>
</evidence>
<sequence>MNWITNAFLSLFYLGVFGPESSEQHARLLEPPSRASMWRVGFPNPRDEDDNQGYCGGFGVQYHKNNGKCGICGDRWDDEPRQHEAPHGIFANGLITRRYKQGYIIPVVVDVTANHNGHFEFKLCPNDNIFRDPTQACFDQFPLRTSEGYKYPIFGSDGIGYQQLYVELPLTVTCEQCILQWTYVAGNNWGTCDNGTSGVGCGPQEHFRSCADIQIQPRPLLTQFLKPNGDSSSVELSAKDNLGFDRNVFPEDQEAALRRKKLYLQTILAKVKEMILVTEQSESKNDQDLGMEKGLEKMREEELQEKIFAPANDHQNDLDYGPVDNDAAHWDDGDPNPWWAKIISNKH</sequence>
<gene>
    <name evidence="3" type="ORF">TCAL_00658</name>
</gene>
<feature type="chain" id="PRO_5022064988" description="Chitin-binding type-4 domain-containing protein" evidence="1">
    <location>
        <begin position="19"/>
        <end position="347"/>
    </location>
</feature>
<keyword evidence="1" id="KW-0732">Signal</keyword>
<evidence type="ECO:0000256" key="1">
    <source>
        <dbReference type="SAM" id="SignalP"/>
    </source>
</evidence>
<dbReference type="InterPro" id="IPR004302">
    <property type="entry name" value="Cellulose/chitin-bd_N"/>
</dbReference>
<comment type="caution">
    <text evidence="3">The sequence shown here is derived from an EMBL/GenBank/DDBJ whole genome shotgun (WGS) entry which is preliminary data.</text>
</comment>
<dbReference type="Proteomes" id="UP000318571">
    <property type="component" value="Chromosome 2"/>
</dbReference>
<reference evidence="3 4" key="1">
    <citation type="journal article" date="2018" name="Nat. Ecol. Evol.">
        <title>Genomic signatures of mitonuclear coevolution across populations of Tigriopus californicus.</title>
        <authorList>
            <person name="Barreto F.S."/>
            <person name="Watson E.T."/>
            <person name="Lima T.G."/>
            <person name="Willett C.S."/>
            <person name="Edmands S."/>
            <person name="Li W."/>
            <person name="Burton R.S."/>
        </authorList>
    </citation>
    <scope>NUCLEOTIDE SEQUENCE [LARGE SCALE GENOMIC DNA]</scope>
    <source>
        <strain evidence="3 4">San Diego</strain>
    </source>
</reference>
<dbReference type="PANTHER" id="PTHR21113:SF4">
    <property type="entry name" value="CHITIN-BINDING TYPE-4 DOMAIN-CONTAINING PROTEIN"/>
    <property type="match status" value="1"/>
</dbReference>
<dbReference type="STRING" id="6832.A0A553P9Q9"/>